<dbReference type="FunCoup" id="H0XSL4">
    <property type="interactions" value="49"/>
</dbReference>
<dbReference type="GO" id="GO:0036064">
    <property type="term" value="C:ciliary basal body"/>
    <property type="evidence" value="ECO:0007669"/>
    <property type="project" value="Ensembl"/>
</dbReference>
<dbReference type="Ensembl" id="ENSOGAT00000030817.1">
    <property type="protein sequence ID" value="ENSOGAP00000019106.1"/>
    <property type="gene ID" value="ENSOGAG00000028915.1"/>
</dbReference>
<reference evidence="2" key="3">
    <citation type="submission" date="2025-09" db="UniProtKB">
        <authorList>
            <consortium name="Ensembl"/>
        </authorList>
    </citation>
    <scope>IDENTIFICATION</scope>
</reference>
<dbReference type="EMBL" id="AAQR03065018">
    <property type="status" value="NOT_ANNOTATED_CDS"/>
    <property type="molecule type" value="Genomic_DNA"/>
</dbReference>
<dbReference type="EMBL" id="AAQR03065019">
    <property type="status" value="NOT_ANNOTATED_CDS"/>
    <property type="molecule type" value="Genomic_DNA"/>
</dbReference>
<dbReference type="EMBL" id="AAQR03065016">
    <property type="status" value="NOT_ANNOTATED_CDS"/>
    <property type="molecule type" value="Genomic_DNA"/>
</dbReference>
<accession>H0XSL4</accession>
<dbReference type="PANTHER" id="PTHR34444:SF1">
    <property type="entry name" value="CILIA- AND FLAGELLA-ASSOCIATED PROTEIN 90"/>
    <property type="match status" value="1"/>
</dbReference>
<dbReference type="Pfam" id="PF15074">
    <property type="entry name" value="CFAP90"/>
    <property type="match status" value="1"/>
</dbReference>
<dbReference type="PANTHER" id="PTHR34444">
    <property type="entry name" value="LOC361192"/>
    <property type="match status" value="1"/>
</dbReference>
<reference evidence="3" key="1">
    <citation type="submission" date="2011-03" db="EMBL/GenBank/DDBJ databases">
        <title>Version 3 of the genome sequence of Otolemur garnettii (Bushbaby).</title>
        <authorList>
            <consortium name="The Broad Institute Genome Sequencing Platform"/>
            <person name="Di Palma F."/>
            <person name="Johnson J."/>
            <person name="Lander E.S."/>
            <person name="Lindblad-Toh K."/>
            <person name="Jaffe D.B."/>
            <person name="Gnerre S."/>
            <person name="MacCallum I."/>
            <person name="Przybylski D."/>
            <person name="Ribeiro F.J."/>
            <person name="Burton J.N."/>
            <person name="Walker B.J."/>
            <person name="Sharpe T."/>
            <person name="Hall G."/>
        </authorList>
    </citation>
    <scope>NUCLEOTIDE SEQUENCE [LARGE SCALE GENOMIC DNA]</scope>
</reference>
<dbReference type="OMA" id="RKNGIAC"/>
<evidence type="ECO:0000313" key="3">
    <source>
        <dbReference type="Proteomes" id="UP000005225"/>
    </source>
</evidence>
<sequence>EEEEEEITAATLRGKTRPPPISALSSFSYIPPRRLDPKEHSYYYRQGKTGVISLYDCVFKRRLDYNQKLHRDDREHAKSLGLHVNEEEQERPVGVLTSSVYGKRIHQPIEPLSRDHRRANHLRADFYRKNDIPSLRAPSFGHIAPA</sequence>
<dbReference type="eggNOG" id="ENOG502S3H1">
    <property type="taxonomic scope" value="Eukaryota"/>
</dbReference>
<reference evidence="2" key="2">
    <citation type="submission" date="2025-08" db="UniProtKB">
        <authorList>
            <consortium name="Ensembl"/>
        </authorList>
    </citation>
    <scope>IDENTIFICATION</scope>
</reference>
<dbReference type="Proteomes" id="UP000005225">
    <property type="component" value="Unassembled WGS sequence"/>
</dbReference>
<dbReference type="GeneTree" id="ENSGT00390000015121"/>
<evidence type="ECO:0000256" key="1">
    <source>
        <dbReference type="SAM" id="MobiDB-lite"/>
    </source>
</evidence>
<feature type="region of interest" description="Disordered" evidence="1">
    <location>
        <begin position="1"/>
        <end position="25"/>
    </location>
</feature>
<evidence type="ECO:0000313" key="2">
    <source>
        <dbReference type="Ensembl" id="ENSOGAP00000019106.1"/>
    </source>
</evidence>
<dbReference type="AlphaFoldDB" id="H0XSL4"/>
<dbReference type="EMBL" id="AAQR03065017">
    <property type="status" value="NOT_ANNOTATED_CDS"/>
    <property type="molecule type" value="Genomic_DNA"/>
</dbReference>
<dbReference type="GO" id="GO:0160112">
    <property type="term" value="C:axonemal B tubule inner sheath"/>
    <property type="evidence" value="ECO:0007669"/>
    <property type="project" value="Ensembl"/>
</dbReference>
<organism evidence="2 3">
    <name type="scientific">Otolemur garnettii</name>
    <name type="common">Small-eared galago</name>
    <name type="synonym">Garnett's greater bushbaby</name>
    <dbReference type="NCBI Taxonomy" id="30611"/>
    <lineage>
        <taxon>Eukaryota</taxon>
        <taxon>Metazoa</taxon>
        <taxon>Chordata</taxon>
        <taxon>Craniata</taxon>
        <taxon>Vertebrata</taxon>
        <taxon>Euteleostomi</taxon>
        <taxon>Mammalia</taxon>
        <taxon>Eutheria</taxon>
        <taxon>Euarchontoglires</taxon>
        <taxon>Primates</taxon>
        <taxon>Strepsirrhini</taxon>
        <taxon>Lorisiformes</taxon>
        <taxon>Galagidae</taxon>
        <taxon>Otolemur</taxon>
    </lineage>
</organism>
<keyword evidence="3" id="KW-1185">Reference proteome</keyword>
<name>H0XSL4_OTOGA</name>
<dbReference type="InterPro" id="IPR027901">
    <property type="entry name" value="CFAP90"/>
</dbReference>
<dbReference type="InParanoid" id="H0XSL4"/>
<dbReference type="STRING" id="30611.ENSOGAP00000019106"/>
<protein>
    <submittedName>
        <fullName evidence="2">Cilia and flagella associated protein 90</fullName>
    </submittedName>
</protein>
<dbReference type="HOGENOM" id="CLU_127177_0_0_1"/>
<proteinExistence type="predicted"/>
<dbReference type="GO" id="GO:0030317">
    <property type="term" value="P:flagellated sperm motility"/>
    <property type="evidence" value="ECO:0007669"/>
    <property type="project" value="Ensembl"/>
</dbReference>
<dbReference type="GO" id="GO:0036126">
    <property type="term" value="C:sperm flagellum"/>
    <property type="evidence" value="ECO:0007669"/>
    <property type="project" value="Ensembl"/>
</dbReference>